<accession>A0A5C8UW79</accession>
<name>A0A5C8UW79_9MICO</name>
<dbReference type="CDD" id="cd03255">
    <property type="entry name" value="ABC_MJ0796_LolCDE_FtsE"/>
    <property type="match status" value="1"/>
</dbReference>
<dbReference type="Pfam" id="PF00005">
    <property type="entry name" value="ABC_tran"/>
    <property type="match status" value="1"/>
</dbReference>
<sequence length="227" mass="24901">MIRVENVSKIYTLGTVKVTALRDVSFAVDDGEMVCISGRSGSGKSTLLRQLSLIDKPTAGRVIFDGLDVVSLSESRRSALRLDRLGYVFQEYALIPELTAEENVFLPAMMRGGRSRDYHARARSLLELVGLDARVAHRPKELSGGEQQRVAIARALVNEPSAIYADEPTANLDSFSGQEVMQTLTRLNAELGVTILFVSHDPDDGQYASRMIHLRDGELVDEPEPAG</sequence>
<dbReference type="RefSeq" id="WP_147782136.1">
    <property type="nucleotide sequence ID" value="NZ_VRMG01000004.1"/>
</dbReference>
<dbReference type="InterPro" id="IPR017911">
    <property type="entry name" value="MacB-like_ATP-bd"/>
</dbReference>
<dbReference type="PROSITE" id="PS00211">
    <property type="entry name" value="ABC_TRANSPORTER_1"/>
    <property type="match status" value="1"/>
</dbReference>
<evidence type="ECO:0000313" key="5">
    <source>
        <dbReference type="EMBL" id="TXN31887.1"/>
    </source>
</evidence>
<dbReference type="InterPro" id="IPR003593">
    <property type="entry name" value="AAA+_ATPase"/>
</dbReference>
<organism evidence="5 6">
    <name type="scientific">Lacisediminihabitans profunda</name>
    <dbReference type="NCBI Taxonomy" id="2594790"/>
    <lineage>
        <taxon>Bacteria</taxon>
        <taxon>Bacillati</taxon>
        <taxon>Actinomycetota</taxon>
        <taxon>Actinomycetes</taxon>
        <taxon>Micrococcales</taxon>
        <taxon>Microbacteriaceae</taxon>
        <taxon>Lacisediminihabitans</taxon>
    </lineage>
</organism>
<dbReference type="EMBL" id="VRMG01000004">
    <property type="protein sequence ID" value="TXN31887.1"/>
    <property type="molecule type" value="Genomic_DNA"/>
</dbReference>
<dbReference type="InterPro" id="IPR015854">
    <property type="entry name" value="ABC_transpr_LolD-like"/>
</dbReference>
<keyword evidence="1" id="KW-0813">Transport</keyword>
<feature type="domain" description="ABC transporter" evidence="4">
    <location>
        <begin position="2"/>
        <end position="226"/>
    </location>
</feature>
<dbReference type="InterPro" id="IPR017871">
    <property type="entry name" value="ABC_transporter-like_CS"/>
</dbReference>
<evidence type="ECO:0000259" key="4">
    <source>
        <dbReference type="PROSITE" id="PS50893"/>
    </source>
</evidence>
<dbReference type="SUPFAM" id="SSF52540">
    <property type="entry name" value="P-loop containing nucleoside triphosphate hydrolases"/>
    <property type="match status" value="1"/>
</dbReference>
<evidence type="ECO:0000256" key="1">
    <source>
        <dbReference type="ARBA" id="ARBA00022448"/>
    </source>
</evidence>
<dbReference type="GO" id="GO:0005524">
    <property type="term" value="F:ATP binding"/>
    <property type="evidence" value="ECO:0007669"/>
    <property type="project" value="UniProtKB-KW"/>
</dbReference>
<dbReference type="Gene3D" id="3.40.50.300">
    <property type="entry name" value="P-loop containing nucleotide triphosphate hydrolases"/>
    <property type="match status" value="1"/>
</dbReference>
<reference evidence="5 6" key="1">
    <citation type="submission" date="2019-08" db="EMBL/GenBank/DDBJ databases">
        <title>Bacterial whole genome sequence for Glaciihabitans sp. CHu50b-6-2.</title>
        <authorList>
            <person name="Jin L."/>
        </authorList>
    </citation>
    <scope>NUCLEOTIDE SEQUENCE [LARGE SCALE GENOMIC DNA]</scope>
    <source>
        <strain evidence="5 6">CHu50b-6-2</strain>
    </source>
</reference>
<protein>
    <submittedName>
        <fullName evidence="5">ABC transporter ATP-binding protein</fullName>
    </submittedName>
</protein>
<dbReference type="Proteomes" id="UP000321379">
    <property type="component" value="Unassembled WGS sequence"/>
</dbReference>
<gene>
    <name evidence="5" type="ORF">FVP33_02900</name>
</gene>
<dbReference type="FunFam" id="3.40.50.300:FF:000032">
    <property type="entry name" value="Export ABC transporter ATP-binding protein"/>
    <property type="match status" value="1"/>
</dbReference>
<evidence type="ECO:0000313" key="6">
    <source>
        <dbReference type="Proteomes" id="UP000321379"/>
    </source>
</evidence>
<keyword evidence="6" id="KW-1185">Reference proteome</keyword>
<evidence type="ECO:0000256" key="2">
    <source>
        <dbReference type="ARBA" id="ARBA00022741"/>
    </source>
</evidence>
<dbReference type="InterPro" id="IPR003439">
    <property type="entry name" value="ABC_transporter-like_ATP-bd"/>
</dbReference>
<evidence type="ECO:0000256" key="3">
    <source>
        <dbReference type="ARBA" id="ARBA00022840"/>
    </source>
</evidence>
<dbReference type="PANTHER" id="PTHR24220:SF86">
    <property type="entry name" value="ABC TRANSPORTER ABCH.1"/>
    <property type="match status" value="1"/>
</dbReference>
<dbReference type="SMART" id="SM00382">
    <property type="entry name" value="AAA"/>
    <property type="match status" value="1"/>
</dbReference>
<dbReference type="PANTHER" id="PTHR24220">
    <property type="entry name" value="IMPORT ATP-BINDING PROTEIN"/>
    <property type="match status" value="1"/>
</dbReference>
<dbReference type="GO" id="GO:0016887">
    <property type="term" value="F:ATP hydrolysis activity"/>
    <property type="evidence" value="ECO:0007669"/>
    <property type="project" value="InterPro"/>
</dbReference>
<comment type="caution">
    <text evidence="5">The sequence shown here is derived from an EMBL/GenBank/DDBJ whole genome shotgun (WGS) entry which is preliminary data.</text>
</comment>
<dbReference type="GO" id="GO:0005886">
    <property type="term" value="C:plasma membrane"/>
    <property type="evidence" value="ECO:0007669"/>
    <property type="project" value="TreeGrafter"/>
</dbReference>
<dbReference type="InterPro" id="IPR027417">
    <property type="entry name" value="P-loop_NTPase"/>
</dbReference>
<dbReference type="PROSITE" id="PS50893">
    <property type="entry name" value="ABC_TRANSPORTER_2"/>
    <property type="match status" value="1"/>
</dbReference>
<dbReference type="AlphaFoldDB" id="A0A5C8UW79"/>
<dbReference type="GO" id="GO:0098796">
    <property type="term" value="C:membrane protein complex"/>
    <property type="evidence" value="ECO:0007669"/>
    <property type="project" value="UniProtKB-ARBA"/>
</dbReference>
<keyword evidence="3 5" id="KW-0067">ATP-binding</keyword>
<dbReference type="GO" id="GO:0022857">
    <property type="term" value="F:transmembrane transporter activity"/>
    <property type="evidence" value="ECO:0007669"/>
    <property type="project" value="UniProtKB-ARBA"/>
</dbReference>
<proteinExistence type="predicted"/>
<keyword evidence="2" id="KW-0547">Nucleotide-binding</keyword>